<gene>
    <name evidence="2" type="ORF">GCM10023235_63070</name>
</gene>
<evidence type="ECO:0000313" key="2">
    <source>
        <dbReference type="EMBL" id="GAA4875197.1"/>
    </source>
</evidence>
<evidence type="ECO:0000313" key="3">
    <source>
        <dbReference type="Proteomes" id="UP001501752"/>
    </source>
</evidence>
<dbReference type="InterPro" id="IPR011008">
    <property type="entry name" value="Dimeric_a/b-barrel"/>
</dbReference>
<accession>A0ABP9ECA0</accession>
<protein>
    <recommendedName>
        <fullName evidence="4">YCII-related domain-containing protein</fullName>
    </recommendedName>
</protein>
<dbReference type="SUPFAM" id="SSF54909">
    <property type="entry name" value="Dimeric alpha+beta barrel"/>
    <property type="match status" value="1"/>
</dbReference>
<organism evidence="2 3">
    <name type="scientific">Kitasatospora terrestris</name>
    <dbReference type="NCBI Taxonomy" id="258051"/>
    <lineage>
        <taxon>Bacteria</taxon>
        <taxon>Bacillati</taxon>
        <taxon>Actinomycetota</taxon>
        <taxon>Actinomycetes</taxon>
        <taxon>Kitasatosporales</taxon>
        <taxon>Streptomycetaceae</taxon>
        <taxon>Kitasatospora</taxon>
    </lineage>
</organism>
<evidence type="ECO:0008006" key="4">
    <source>
        <dbReference type="Google" id="ProtNLM"/>
    </source>
</evidence>
<dbReference type="PANTHER" id="PTHR35174">
    <property type="entry name" value="BLL7171 PROTEIN-RELATED"/>
    <property type="match status" value="1"/>
</dbReference>
<dbReference type="Gene3D" id="3.30.70.1060">
    <property type="entry name" value="Dimeric alpha+beta barrel"/>
    <property type="match status" value="1"/>
</dbReference>
<keyword evidence="3" id="KW-1185">Reference proteome</keyword>
<dbReference type="RefSeq" id="WP_345700294.1">
    <property type="nucleotide sequence ID" value="NZ_BAABIS010000001.1"/>
</dbReference>
<dbReference type="EMBL" id="BAABIS010000001">
    <property type="protein sequence ID" value="GAA4875197.1"/>
    <property type="molecule type" value="Genomic_DNA"/>
</dbReference>
<reference evidence="3" key="1">
    <citation type="journal article" date="2019" name="Int. J. Syst. Evol. Microbiol.">
        <title>The Global Catalogue of Microorganisms (GCM) 10K type strain sequencing project: providing services to taxonomists for standard genome sequencing and annotation.</title>
        <authorList>
            <consortium name="The Broad Institute Genomics Platform"/>
            <consortium name="The Broad Institute Genome Sequencing Center for Infectious Disease"/>
            <person name="Wu L."/>
            <person name="Ma J."/>
        </authorList>
    </citation>
    <scope>NUCLEOTIDE SEQUENCE [LARGE SCALE GENOMIC DNA]</scope>
    <source>
        <strain evidence="3">JCM 13006</strain>
    </source>
</reference>
<name>A0ABP9ECA0_9ACTN</name>
<dbReference type="Proteomes" id="UP001501752">
    <property type="component" value="Unassembled WGS sequence"/>
</dbReference>
<dbReference type="PANTHER" id="PTHR35174:SF3">
    <property type="entry name" value="BLL7171 PROTEIN"/>
    <property type="match status" value="1"/>
</dbReference>
<comment type="caution">
    <text evidence="2">The sequence shown here is derived from an EMBL/GenBank/DDBJ whole genome shotgun (WGS) entry which is preliminary data.</text>
</comment>
<sequence>MPKFLIMVQATQSDYDAMAGSPTPGYPAWDRETLTAMVEHMDGINRELSEAGELVDARGLAEPARAVVVTAGPDGSPTVSDRPYGADRPVLAGYWVIECAGPERAVEIARRAYAAPMPEGSTPTDVVVRPVEDEPPGT</sequence>
<evidence type="ECO:0000256" key="1">
    <source>
        <dbReference type="SAM" id="MobiDB-lite"/>
    </source>
</evidence>
<feature type="region of interest" description="Disordered" evidence="1">
    <location>
        <begin position="116"/>
        <end position="138"/>
    </location>
</feature>
<proteinExistence type="predicted"/>